<reference evidence="3 4" key="1">
    <citation type="submission" date="2014-12" db="EMBL/GenBank/DDBJ databases">
        <title>Draft genome sequence of Terrisporobacter sp. 08-306576, isolated from the blood culture of a bacteremia patient.</title>
        <authorList>
            <person name="Lund L.C."/>
            <person name="Sydenham T.V."/>
            <person name="Hogh S.V."/>
            <person name="Skov M.N."/>
            <person name="Kemp M."/>
            <person name="Justesen U.S."/>
        </authorList>
    </citation>
    <scope>NUCLEOTIDE SEQUENCE [LARGE SCALE GENOMIC DNA]</scope>
    <source>
        <strain evidence="3 4">08-306576</strain>
    </source>
</reference>
<gene>
    <name evidence="3" type="ORF">QX51_06260</name>
</gene>
<keyword evidence="4" id="KW-1185">Reference proteome</keyword>
<dbReference type="RefSeq" id="WP_039679046.1">
    <property type="nucleotide sequence ID" value="NZ_JAWGXO010000002.1"/>
</dbReference>
<evidence type="ECO:0000313" key="4">
    <source>
        <dbReference type="Proteomes" id="UP000031189"/>
    </source>
</evidence>
<proteinExistence type="predicted"/>
<protein>
    <submittedName>
        <fullName evidence="3">Uncharacterized protein</fullName>
    </submittedName>
</protein>
<dbReference type="EMBL" id="JWHR01000064">
    <property type="protein sequence ID" value="KHS57764.1"/>
    <property type="molecule type" value="Genomic_DNA"/>
</dbReference>
<dbReference type="STRING" id="1577792.QX51_06260"/>
<sequence>MKKNNKTIALTIFTLSIILGALCGGSLKADAIEGTTTTSTYSEDNSSPKCPCPRGGRVLKESISQLKESGVLTEDDVKRIDSYMIKDREAKKDEIKEQIYNAECEKIDKMVSEKVITKEKGEKLKASVKENIQDMKRNMKKVNNK</sequence>
<accession>A0A0B3VYH2</accession>
<organism evidence="3 4">
    <name type="scientific">Terrisporobacter othiniensis</name>
    <dbReference type="NCBI Taxonomy" id="1577792"/>
    <lineage>
        <taxon>Bacteria</taxon>
        <taxon>Bacillati</taxon>
        <taxon>Bacillota</taxon>
        <taxon>Clostridia</taxon>
        <taxon>Peptostreptococcales</taxon>
        <taxon>Peptostreptococcaceae</taxon>
        <taxon>Terrisporobacter</taxon>
    </lineage>
</organism>
<keyword evidence="2" id="KW-0732">Signal</keyword>
<dbReference type="AlphaFoldDB" id="A0A0B3VYH2"/>
<dbReference type="Proteomes" id="UP000031189">
    <property type="component" value="Unassembled WGS sequence"/>
</dbReference>
<evidence type="ECO:0000256" key="2">
    <source>
        <dbReference type="SAM" id="SignalP"/>
    </source>
</evidence>
<keyword evidence="1" id="KW-0175">Coiled coil</keyword>
<name>A0A0B3VYH2_9FIRM</name>
<evidence type="ECO:0000313" key="3">
    <source>
        <dbReference type="EMBL" id="KHS57764.1"/>
    </source>
</evidence>
<dbReference type="OrthoDB" id="1751725at2"/>
<evidence type="ECO:0000256" key="1">
    <source>
        <dbReference type="SAM" id="Coils"/>
    </source>
</evidence>
<feature type="coiled-coil region" evidence="1">
    <location>
        <begin position="85"/>
        <end position="145"/>
    </location>
</feature>
<feature type="signal peptide" evidence="2">
    <location>
        <begin position="1"/>
        <end position="31"/>
    </location>
</feature>
<feature type="chain" id="PRO_5002082340" evidence="2">
    <location>
        <begin position="32"/>
        <end position="145"/>
    </location>
</feature>
<comment type="caution">
    <text evidence="3">The sequence shown here is derived from an EMBL/GenBank/DDBJ whole genome shotgun (WGS) entry which is preliminary data.</text>
</comment>